<dbReference type="AlphaFoldDB" id="A0A8H5F5H9"/>
<dbReference type="EMBL" id="JAACJJ010000016">
    <property type="protein sequence ID" value="KAF5324401.1"/>
    <property type="molecule type" value="Genomic_DNA"/>
</dbReference>
<evidence type="ECO:0000313" key="3">
    <source>
        <dbReference type="Proteomes" id="UP000567179"/>
    </source>
</evidence>
<reference evidence="2 3" key="1">
    <citation type="journal article" date="2020" name="ISME J.">
        <title>Uncovering the hidden diversity of litter-decomposition mechanisms in mushroom-forming fungi.</title>
        <authorList>
            <person name="Floudas D."/>
            <person name="Bentzer J."/>
            <person name="Ahren D."/>
            <person name="Johansson T."/>
            <person name="Persson P."/>
            <person name="Tunlid A."/>
        </authorList>
    </citation>
    <scope>NUCLEOTIDE SEQUENCE [LARGE SCALE GENOMIC DNA]</scope>
    <source>
        <strain evidence="2 3">CBS 101986</strain>
    </source>
</reference>
<evidence type="ECO:0000313" key="2">
    <source>
        <dbReference type="EMBL" id="KAF5324401.1"/>
    </source>
</evidence>
<evidence type="ECO:0000256" key="1">
    <source>
        <dbReference type="SAM" id="MobiDB-lite"/>
    </source>
</evidence>
<organism evidence="2 3">
    <name type="scientific">Psilocybe cf. subviscida</name>
    <dbReference type="NCBI Taxonomy" id="2480587"/>
    <lineage>
        <taxon>Eukaryota</taxon>
        <taxon>Fungi</taxon>
        <taxon>Dikarya</taxon>
        <taxon>Basidiomycota</taxon>
        <taxon>Agaricomycotina</taxon>
        <taxon>Agaricomycetes</taxon>
        <taxon>Agaricomycetidae</taxon>
        <taxon>Agaricales</taxon>
        <taxon>Agaricineae</taxon>
        <taxon>Strophariaceae</taxon>
        <taxon>Psilocybe</taxon>
    </lineage>
</organism>
<accession>A0A8H5F5H9</accession>
<dbReference type="Proteomes" id="UP000567179">
    <property type="component" value="Unassembled WGS sequence"/>
</dbReference>
<keyword evidence="3" id="KW-1185">Reference proteome</keyword>
<gene>
    <name evidence="2" type="ORF">D9619_011266</name>
</gene>
<sequence>MKQVSLKERALRRSDSLQLRLLPGGGSCRGRVDHWQLFPFATTSRLHSRRSSRDDNSRNLIRPTSDIHANPALSTLLLCPVQVLAVKRISSLPSSTALPTAAARTSFPSHPRGGPYHGESESPVSRFQDPFQSFVPLPHLRLHPFPQRHRRCDVLLRTRSISRSTSRNVFYSAFGREQMEVRPSRLTTASLPLRGGPWTGTGRCRQ</sequence>
<feature type="region of interest" description="Disordered" evidence="1">
    <location>
        <begin position="95"/>
        <end position="123"/>
    </location>
</feature>
<proteinExistence type="predicted"/>
<comment type="caution">
    <text evidence="2">The sequence shown here is derived from an EMBL/GenBank/DDBJ whole genome shotgun (WGS) entry which is preliminary data.</text>
</comment>
<name>A0A8H5F5H9_9AGAR</name>
<protein>
    <submittedName>
        <fullName evidence="2">Uncharacterized protein</fullName>
    </submittedName>
</protein>